<dbReference type="Proteomes" id="UP001458880">
    <property type="component" value="Unassembled WGS sequence"/>
</dbReference>
<evidence type="ECO:0000256" key="1">
    <source>
        <dbReference type="SAM" id="Coils"/>
    </source>
</evidence>
<dbReference type="EMBL" id="JASPKY010000205">
    <property type="protein sequence ID" value="KAK9720973.1"/>
    <property type="molecule type" value="Genomic_DNA"/>
</dbReference>
<dbReference type="AlphaFoldDB" id="A0AAW1KMX4"/>
<accession>A0AAW1KMX4</accession>
<proteinExistence type="predicted"/>
<feature type="coiled-coil region" evidence="1">
    <location>
        <begin position="48"/>
        <end position="82"/>
    </location>
</feature>
<name>A0AAW1KMX4_POPJA</name>
<organism evidence="2 3">
    <name type="scientific">Popillia japonica</name>
    <name type="common">Japanese beetle</name>
    <dbReference type="NCBI Taxonomy" id="7064"/>
    <lineage>
        <taxon>Eukaryota</taxon>
        <taxon>Metazoa</taxon>
        <taxon>Ecdysozoa</taxon>
        <taxon>Arthropoda</taxon>
        <taxon>Hexapoda</taxon>
        <taxon>Insecta</taxon>
        <taxon>Pterygota</taxon>
        <taxon>Neoptera</taxon>
        <taxon>Endopterygota</taxon>
        <taxon>Coleoptera</taxon>
        <taxon>Polyphaga</taxon>
        <taxon>Scarabaeiformia</taxon>
        <taxon>Scarabaeidae</taxon>
        <taxon>Rutelinae</taxon>
        <taxon>Popillia</taxon>
    </lineage>
</organism>
<evidence type="ECO:0000313" key="3">
    <source>
        <dbReference type="Proteomes" id="UP001458880"/>
    </source>
</evidence>
<sequence length="100" mass="11644">MPATTTISMRSQTAKTKKVQVETCSASNTSYVSIVSREREKNPEGALLVELRDKLATANYQVKELEEKIEQKDYKIEYLNNKCENQHKIIENLRRYQYQG</sequence>
<keyword evidence="3" id="KW-1185">Reference proteome</keyword>
<comment type="caution">
    <text evidence="2">The sequence shown here is derived from an EMBL/GenBank/DDBJ whole genome shotgun (WGS) entry which is preliminary data.</text>
</comment>
<gene>
    <name evidence="2" type="ORF">QE152_g21779</name>
</gene>
<reference evidence="2 3" key="1">
    <citation type="journal article" date="2024" name="BMC Genomics">
        <title>De novo assembly and annotation of Popillia japonica's genome with initial clues to its potential as an invasive pest.</title>
        <authorList>
            <person name="Cucini C."/>
            <person name="Boschi S."/>
            <person name="Funari R."/>
            <person name="Cardaioli E."/>
            <person name="Iannotti N."/>
            <person name="Marturano G."/>
            <person name="Paoli F."/>
            <person name="Bruttini M."/>
            <person name="Carapelli A."/>
            <person name="Frati F."/>
            <person name="Nardi F."/>
        </authorList>
    </citation>
    <scope>NUCLEOTIDE SEQUENCE [LARGE SCALE GENOMIC DNA]</scope>
    <source>
        <strain evidence="2">DMR45628</strain>
    </source>
</reference>
<evidence type="ECO:0000313" key="2">
    <source>
        <dbReference type="EMBL" id="KAK9720973.1"/>
    </source>
</evidence>
<keyword evidence="1" id="KW-0175">Coiled coil</keyword>
<protein>
    <submittedName>
        <fullName evidence="2">Uncharacterized protein</fullName>
    </submittedName>
</protein>